<comment type="caution">
    <text evidence="6">The sequence shown here is derived from an EMBL/GenBank/DDBJ whole genome shotgun (WGS) entry which is preliminary data.</text>
</comment>
<evidence type="ECO:0000313" key="7">
    <source>
        <dbReference type="Proteomes" id="UP000294513"/>
    </source>
</evidence>
<keyword evidence="1" id="KW-0805">Transcription regulation</keyword>
<gene>
    <name evidence="6" type="ORF">E1298_36520</name>
</gene>
<evidence type="ECO:0000259" key="5">
    <source>
        <dbReference type="PROSITE" id="PS51118"/>
    </source>
</evidence>
<dbReference type="PANTHER" id="PTHR33204:SF39">
    <property type="entry name" value="TRANSCRIPTIONAL REGULATORY PROTEIN"/>
    <property type="match status" value="1"/>
</dbReference>
<dbReference type="Pfam" id="PF01638">
    <property type="entry name" value="HxlR"/>
    <property type="match status" value="1"/>
</dbReference>
<feature type="domain" description="HTH hxlR-type" evidence="5">
    <location>
        <begin position="13"/>
        <end position="112"/>
    </location>
</feature>
<dbReference type="OrthoDB" id="370168at2"/>
<accession>A0A4R5AGT0</accession>
<proteinExistence type="predicted"/>
<evidence type="ECO:0000256" key="1">
    <source>
        <dbReference type="ARBA" id="ARBA00023015"/>
    </source>
</evidence>
<dbReference type="Gene3D" id="1.10.10.10">
    <property type="entry name" value="Winged helix-like DNA-binding domain superfamily/Winged helix DNA-binding domain"/>
    <property type="match status" value="1"/>
</dbReference>
<dbReference type="SUPFAM" id="SSF46785">
    <property type="entry name" value="Winged helix' DNA-binding domain"/>
    <property type="match status" value="1"/>
</dbReference>
<organism evidence="6 7">
    <name type="scientific">Actinomadura rubrisoli</name>
    <dbReference type="NCBI Taxonomy" id="2530368"/>
    <lineage>
        <taxon>Bacteria</taxon>
        <taxon>Bacillati</taxon>
        <taxon>Actinomycetota</taxon>
        <taxon>Actinomycetes</taxon>
        <taxon>Streptosporangiales</taxon>
        <taxon>Thermomonosporaceae</taxon>
        <taxon>Actinomadura</taxon>
    </lineage>
</organism>
<protein>
    <submittedName>
        <fullName evidence="6">Transcriptional regulator</fullName>
    </submittedName>
</protein>
<dbReference type="AlphaFoldDB" id="A0A4R5AGT0"/>
<name>A0A4R5AGT0_9ACTN</name>
<keyword evidence="7" id="KW-1185">Reference proteome</keyword>
<sequence>MRQPLDPDMFAGCRASGASLIRIGDKWTSRVIRCLESGPRRFSEIQVPLRGVTPKVLTETLRAMERDGLVERTVYAERPPRVEYTLTPLGHTLREPMAAGCAWSEAHLPEVMEAREAHERSSLVQDMAEQQTSQR</sequence>
<evidence type="ECO:0000313" key="6">
    <source>
        <dbReference type="EMBL" id="TDD70600.1"/>
    </source>
</evidence>
<keyword evidence="2" id="KW-0238">DNA-binding</keyword>
<dbReference type="GO" id="GO:0003677">
    <property type="term" value="F:DNA binding"/>
    <property type="evidence" value="ECO:0007669"/>
    <property type="project" value="UniProtKB-KW"/>
</dbReference>
<dbReference type="Proteomes" id="UP000294513">
    <property type="component" value="Unassembled WGS sequence"/>
</dbReference>
<feature type="compositionally biased region" description="Polar residues" evidence="4">
    <location>
        <begin position="122"/>
        <end position="135"/>
    </location>
</feature>
<dbReference type="PROSITE" id="PS51118">
    <property type="entry name" value="HTH_HXLR"/>
    <property type="match status" value="1"/>
</dbReference>
<evidence type="ECO:0000256" key="2">
    <source>
        <dbReference type="ARBA" id="ARBA00023125"/>
    </source>
</evidence>
<dbReference type="EMBL" id="SMKU01000302">
    <property type="protein sequence ID" value="TDD70600.1"/>
    <property type="molecule type" value="Genomic_DNA"/>
</dbReference>
<dbReference type="InterPro" id="IPR036388">
    <property type="entry name" value="WH-like_DNA-bd_sf"/>
</dbReference>
<evidence type="ECO:0000256" key="3">
    <source>
        <dbReference type="ARBA" id="ARBA00023163"/>
    </source>
</evidence>
<dbReference type="InterPro" id="IPR036390">
    <property type="entry name" value="WH_DNA-bd_sf"/>
</dbReference>
<keyword evidence="3" id="KW-0804">Transcription</keyword>
<dbReference type="PANTHER" id="PTHR33204">
    <property type="entry name" value="TRANSCRIPTIONAL REGULATOR, MARR FAMILY"/>
    <property type="match status" value="1"/>
</dbReference>
<reference evidence="6 7" key="1">
    <citation type="submission" date="2019-03" db="EMBL/GenBank/DDBJ databases">
        <title>Draft genome sequences of novel Actinobacteria.</title>
        <authorList>
            <person name="Sahin N."/>
            <person name="Ay H."/>
            <person name="Saygin H."/>
        </authorList>
    </citation>
    <scope>NUCLEOTIDE SEQUENCE [LARGE SCALE GENOMIC DNA]</scope>
    <source>
        <strain evidence="6 7">H3C3</strain>
    </source>
</reference>
<evidence type="ECO:0000256" key="4">
    <source>
        <dbReference type="SAM" id="MobiDB-lite"/>
    </source>
</evidence>
<dbReference type="InterPro" id="IPR002577">
    <property type="entry name" value="HTH_HxlR"/>
</dbReference>
<feature type="region of interest" description="Disordered" evidence="4">
    <location>
        <begin position="115"/>
        <end position="135"/>
    </location>
</feature>
<dbReference type="RefSeq" id="WP_131901579.1">
    <property type="nucleotide sequence ID" value="NZ_SMKU01000302.1"/>
</dbReference>